<name>A0AB34FY57_9HYPO</name>
<comment type="caution">
    <text evidence="2">The sequence shown here is derived from an EMBL/GenBank/DDBJ whole genome shotgun (WGS) entry which is preliminary data.</text>
</comment>
<accession>A0AB34FY57</accession>
<dbReference type="EMBL" id="JAQHRD010000003">
    <property type="protein sequence ID" value="KAJ6443261.1"/>
    <property type="molecule type" value="Genomic_DNA"/>
</dbReference>
<protein>
    <submittedName>
        <fullName evidence="2">Uncharacterized protein</fullName>
    </submittedName>
</protein>
<sequence>MSGTRGNDESNCVDEEEGKKEVLSRPLSTTMRRDPAVDRRKRDELRLRGSTPSQARISHGTKALGLDDTSRVEYGHYGTRAVVGSTGTGRFGDGARAEARLSHAATVARL</sequence>
<gene>
    <name evidence="2" type="ORF">O9K51_04440</name>
</gene>
<feature type="region of interest" description="Disordered" evidence="1">
    <location>
        <begin position="1"/>
        <end position="56"/>
    </location>
</feature>
<evidence type="ECO:0000313" key="2">
    <source>
        <dbReference type="EMBL" id="KAJ6443261.1"/>
    </source>
</evidence>
<feature type="compositionally biased region" description="Basic and acidic residues" evidence="1">
    <location>
        <begin position="31"/>
        <end position="47"/>
    </location>
</feature>
<evidence type="ECO:0000256" key="1">
    <source>
        <dbReference type="SAM" id="MobiDB-lite"/>
    </source>
</evidence>
<proteinExistence type="predicted"/>
<dbReference type="AlphaFoldDB" id="A0AB34FY57"/>
<reference evidence="2" key="1">
    <citation type="submission" date="2023-01" db="EMBL/GenBank/DDBJ databases">
        <title>The growth and conidiation of Purpureocillium lavendulum are regulated by nitrogen source and histone H3K14 acetylation.</title>
        <authorList>
            <person name="Tang P."/>
            <person name="Han J."/>
            <person name="Zhang C."/>
            <person name="Tang P."/>
            <person name="Qi F."/>
            <person name="Zhang K."/>
            <person name="Liang L."/>
        </authorList>
    </citation>
    <scope>NUCLEOTIDE SEQUENCE</scope>
    <source>
        <strain evidence="2">YMF1.00683</strain>
    </source>
</reference>
<dbReference type="Proteomes" id="UP001163105">
    <property type="component" value="Unassembled WGS sequence"/>
</dbReference>
<evidence type="ECO:0000313" key="3">
    <source>
        <dbReference type="Proteomes" id="UP001163105"/>
    </source>
</evidence>
<keyword evidence="3" id="KW-1185">Reference proteome</keyword>
<organism evidence="2 3">
    <name type="scientific">Purpureocillium lavendulum</name>
    <dbReference type="NCBI Taxonomy" id="1247861"/>
    <lineage>
        <taxon>Eukaryota</taxon>
        <taxon>Fungi</taxon>
        <taxon>Dikarya</taxon>
        <taxon>Ascomycota</taxon>
        <taxon>Pezizomycotina</taxon>
        <taxon>Sordariomycetes</taxon>
        <taxon>Hypocreomycetidae</taxon>
        <taxon>Hypocreales</taxon>
        <taxon>Ophiocordycipitaceae</taxon>
        <taxon>Purpureocillium</taxon>
    </lineage>
</organism>